<evidence type="ECO:0000256" key="3">
    <source>
        <dbReference type="ARBA" id="ARBA00023180"/>
    </source>
</evidence>
<evidence type="ECO:0000256" key="2">
    <source>
        <dbReference type="ARBA" id="ARBA00023157"/>
    </source>
</evidence>
<dbReference type="Pfam" id="PF19028">
    <property type="entry name" value="TSP1_spondin"/>
    <property type="match status" value="1"/>
</dbReference>
<dbReference type="InterPro" id="IPR036383">
    <property type="entry name" value="TSP1_rpt_sf"/>
</dbReference>
<dbReference type="Pfam" id="PF01033">
    <property type="entry name" value="Somatomedin_B"/>
    <property type="match status" value="1"/>
</dbReference>
<dbReference type="PROSITE" id="PS50958">
    <property type="entry name" value="SMB_2"/>
    <property type="match status" value="1"/>
</dbReference>
<reference evidence="5" key="1">
    <citation type="submission" date="2012-09" db="EMBL/GenBank/DDBJ databases">
        <authorList>
            <person name="Martin A.A."/>
        </authorList>
    </citation>
    <scope>NUCLEOTIDE SEQUENCE</scope>
</reference>
<dbReference type="PANTHER" id="PTHR20920">
    <property type="entry name" value="RPE-SPONDIN"/>
    <property type="match status" value="1"/>
</dbReference>
<dbReference type="PANTHER" id="PTHR20920:SF5">
    <property type="entry name" value="SMB DOMAIN-CONTAINING PROTEIN"/>
    <property type="match status" value="1"/>
</dbReference>
<protein>
    <submittedName>
        <fullName evidence="6">SMB domain-containing protein</fullName>
    </submittedName>
</protein>
<reference evidence="6" key="2">
    <citation type="submission" date="2017-02" db="UniProtKB">
        <authorList>
            <consortium name="WormBaseParasite"/>
        </authorList>
    </citation>
    <scope>IDENTIFICATION</scope>
</reference>
<dbReference type="InterPro" id="IPR039942">
    <property type="entry name" value="SBSPO"/>
</dbReference>
<dbReference type="STRING" id="6313.A0A0K0DM14"/>
<dbReference type="InterPro" id="IPR000884">
    <property type="entry name" value="TSP1_rpt"/>
</dbReference>
<keyword evidence="1" id="KW-0732">Signal</keyword>
<proteinExistence type="predicted"/>
<evidence type="ECO:0000313" key="5">
    <source>
        <dbReference type="Proteomes" id="UP000035642"/>
    </source>
</evidence>
<keyword evidence="3" id="KW-0325">Glycoprotein</keyword>
<dbReference type="SUPFAM" id="SSF90188">
    <property type="entry name" value="Somatomedin B domain"/>
    <property type="match status" value="1"/>
</dbReference>
<dbReference type="PROSITE" id="PS50092">
    <property type="entry name" value="TSP1"/>
    <property type="match status" value="1"/>
</dbReference>
<dbReference type="PROSITE" id="PS00524">
    <property type="entry name" value="SMB_1"/>
    <property type="match status" value="1"/>
</dbReference>
<keyword evidence="5" id="KW-1185">Reference proteome</keyword>
<dbReference type="InterPro" id="IPR036024">
    <property type="entry name" value="Somatomedin_B-like_dom_sf"/>
</dbReference>
<dbReference type="Gene3D" id="2.20.100.10">
    <property type="entry name" value="Thrombospondin type-1 (TSP1) repeat"/>
    <property type="match status" value="1"/>
</dbReference>
<dbReference type="Gene3D" id="4.10.410.20">
    <property type="match status" value="1"/>
</dbReference>
<dbReference type="AlphaFoldDB" id="A0A0K0DM14"/>
<feature type="domain" description="SMB" evidence="4">
    <location>
        <begin position="123"/>
        <end position="171"/>
    </location>
</feature>
<name>A0A0K0DM14_ANGCA</name>
<organism evidence="5 6">
    <name type="scientific">Angiostrongylus cantonensis</name>
    <name type="common">Rat lungworm</name>
    <dbReference type="NCBI Taxonomy" id="6313"/>
    <lineage>
        <taxon>Eukaryota</taxon>
        <taxon>Metazoa</taxon>
        <taxon>Ecdysozoa</taxon>
        <taxon>Nematoda</taxon>
        <taxon>Chromadorea</taxon>
        <taxon>Rhabditida</taxon>
        <taxon>Rhabditina</taxon>
        <taxon>Rhabditomorpha</taxon>
        <taxon>Strongyloidea</taxon>
        <taxon>Metastrongylidae</taxon>
        <taxon>Angiostrongylus</taxon>
    </lineage>
</organism>
<dbReference type="InterPro" id="IPR044004">
    <property type="entry name" value="TSP1_spondin_dom"/>
</dbReference>
<dbReference type="InterPro" id="IPR001212">
    <property type="entry name" value="Somatomedin_B_dom"/>
</dbReference>
<keyword evidence="2" id="KW-1015">Disulfide bond</keyword>
<accession>A0A0K0DM14</accession>
<dbReference type="SUPFAM" id="SSF82895">
    <property type="entry name" value="TSP-1 type 1 repeat"/>
    <property type="match status" value="1"/>
</dbReference>
<evidence type="ECO:0000259" key="4">
    <source>
        <dbReference type="PROSITE" id="PS50958"/>
    </source>
</evidence>
<evidence type="ECO:0000256" key="1">
    <source>
        <dbReference type="ARBA" id="ARBA00022729"/>
    </source>
</evidence>
<sequence length="272" mass="30403">LLNTHRQQNHHHRKCVFFFSTPFYEASGDGYDLVYPDVFDGVNQQRIGKIVFPDVVELEGSGAEDIYNKYGISSLNSEDKQANKKKTPSSVAPQITHLLFGYPLTPAEPSEDTLRYTSRPKRLWLRCDDPCSGPQFMYLEAPPTSCYCDDSCTTLGDCCSDYTVVCPPQECVVSNWGEWEGCVADDGICGLGVEQRVRHVTQQAARGGTPCPPLKEMRTCFKLCSKRRSLDGKCGELINLTICSIRRVDYLTLQCAVINELRISALPKKGLL</sequence>
<evidence type="ECO:0000313" key="6">
    <source>
        <dbReference type="WBParaSite" id="ACAC_0001269101-mRNA-1"/>
    </source>
</evidence>
<dbReference type="SMART" id="SM00209">
    <property type="entry name" value="TSP1"/>
    <property type="match status" value="1"/>
</dbReference>
<dbReference type="WBParaSite" id="ACAC_0001269101-mRNA-1">
    <property type="protein sequence ID" value="ACAC_0001269101-mRNA-1"/>
    <property type="gene ID" value="ACAC_0001269101"/>
</dbReference>
<dbReference type="Proteomes" id="UP000035642">
    <property type="component" value="Unassembled WGS sequence"/>
</dbReference>